<dbReference type="Gene3D" id="2.60.40.640">
    <property type="match status" value="1"/>
</dbReference>
<keyword evidence="2" id="KW-1185">Reference proteome</keyword>
<organism evidence="1 2">
    <name type="scientific">Candidozyma haemuli</name>
    <dbReference type="NCBI Taxonomy" id="45357"/>
    <lineage>
        <taxon>Eukaryota</taxon>
        <taxon>Fungi</taxon>
        <taxon>Dikarya</taxon>
        <taxon>Ascomycota</taxon>
        <taxon>Saccharomycotina</taxon>
        <taxon>Pichiomycetes</taxon>
        <taxon>Metschnikowiaceae</taxon>
        <taxon>Candidozyma</taxon>
    </lineage>
</organism>
<evidence type="ECO:0000313" key="1">
    <source>
        <dbReference type="EMBL" id="PVH23480.1"/>
    </source>
</evidence>
<sequence>MVNKVCAEVASDEAFVSGDIVPVKVVLEIEDPIVIQKLALTLSGYTITRSFEQPKQSECSSSSLAHANDYCQRFLLRVFELSLDSEIQLSPGRYEIESRVEVPDKNSICESIINMGKSSENDEEEEQPHEPSFLLPPSFIHETEEGDFIAISYLILPLVNEDAAADPMSSSLDPKITYSSCQVKITPSKTTIPPEYLTEFSDFCSIETEKPQELVWKAKVDAFGLDSSDISLGSRLTACAFFRCYPMKSQGDVRLTRYLAPGDMLNRSVSFSLGLSFPRRTVGLPDKIKVHCHTLKSRLVEQIEYPKVTHKETDSRHSEDSQGNAAKDIILSTTVVKTHEMMNQQINKAATFEIYHISQEDENDGKQCHYIFQCPAKWFEVMVPQTFSTFATTVLSHHYTLVTDFTFSTVDDPKSLVTVSVAADVFVNDDFSKNDKS</sequence>
<reference evidence="1 2" key="1">
    <citation type="submission" date="2017-12" db="EMBL/GenBank/DDBJ databases">
        <title>Genome Sequence of a Multidrug-Resistant Candida haemulonii Isolate from a Patient with Chronic Leg Ulcers in Israel.</title>
        <authorList>
            <person name="Chow N.A."/>
            <person name="Gade L."/>
            <person name="Batra D."/>
            <person name="Rowe L.A."/>
            <person name="Ben-Ami R."/>
            <person name="Loparev V.N."/>
            <person name="Litvintseva A.P."/>
        </authorList>
    </citation>
    <scope>NUCLEOTIDE SEQUENCE [LARGE SCALE GENOMIC DNA]</scope>
    <source>
        <strain evidence="1 2">B11899</strain>
    </source>
</reference>
<dbReference type="Proteomes" id="UP000244309">
    <property type="component" value="Unassembled WGS sequence"/>
</dbReference>
<dbReference type="OrthoDB" id="4082847at2759"/>
<gene>
    <name evidence="1" type="ORF">CXQ85_003770</name>
</gene>
<dbReference type="GeneID" id="37009100"/>
<name>A0A2V1AZI5_9ASCO</name>
<comment type="caution">
    <text evidence="1">The sequence shown here is derived from an EMBL/GenBank/DDBJ whole genome shotgun (WGS) entry which is preliminary data.</text>
</comment>
<proteinExistence type="predicted"/>
<accession>A0A2V1AZI5</accession>
<dbReference type="RefSeq" id="XP_025344420.1">
    <property type="nucleotide sequence ID" value="XM_025487404.1"/>
</dbReference>
<dbReference type="InterPro" id="IPR014752">
    <property type="entry name" value="Arrestin-like_C"/>
</dbReference>
<protein>
    <submittedName>
        <fullName evidence="1">Uncharacterized protein</fullName>
    </submittedName>
</protein>
<dbReference type="EMBL" id="PKFO01000011">
    <property type="protein sequence ID" value="PVH23480.1"/>
    <property type="molecule type" value="Genomic_DNA"/>
</dbReference>
<dbReference type="VEuPathDB" id="FungiDB:CXQ85_003770"/>
<evidence type="ECO:0000313" key="2">
    <source>
        <dbReference type="Proteomes" id="UP000244309"/>
    </source>
</evidence>
<dbReference type="AlphaFoldDB" id="A0A2V1AZI5"/>